<dbReference type="EMBL" id="ACGR01000038">
    <property type="protein sequence ID" value="EEJ59418.1"/>
    <property type="molecule type" value="Genomic_DNA"/>
</dbReference>
<dbReference type="GO" id="GO:0004810">
    <property type="term" value="F:CCA tRNA nucleotidyltransferase activity"/>
    <property type="evidence" value="ECO:0007669"/>
    <property type="project" value="UniProtKB-UniRule"/>
</dbReference>
<dbReference type="CDD" id="cd05398">
    <property type="entry name" value="NT_ClassII-CCAase"/>
    <property type="match status" value="1"/>
</dbReference>
<evidence type="ECO:0000256" key="11">
    <source>
        <dbReference type="HAMAP-Rule" id="MF_01263"/>
    </source>
</evidence>
<keyword evidence="8 11" id="KW-0067">ATP-binding</keyword>
<sequence>MKIKGNREYMKINNLPKVFTAALPVLKEINEAGYEAYFVGGSVRDLLLNRHIHDVDIATSAYPMEIKQIFKKTVDTGIKHGTVTVLYEGESYEITTFRTESGYQDFRRPDHVTFVQNLSEDLKRRDFTINALAMDVDGNIIDHFDGLGDLEKHLIRAVGKAENRFHEDALRMMRAVRFMSQLQFTLEPETEQAISDNHELLSKISVERIRDEFVKMGIALGSQKAFQIFLDTGLSEEVPGFRGKKENLALYPQLNFSPTNEANLWALMIILLKLPNDKIPHFMRMWKNSNAMERQVADIVAFFDLISSHAPNNYDLYKAGLETIVSTIDLAHILGQPINGSALVDSYEALPIKNNRDLVVDGHFLLKNGIPAGPRVGLLLEEIKKAVLEGVISNNEAAITEFISLNH</sequence>
<accession>C2E651</accession>
<gene>
    <name evidence="11 15" type="primary">cca</name>
    <name evidence="15" type="ORF">HMPREF0528_1225</name>
</gene>
<evidence type="ECO:0000256" key="10">
    <source>
        <dbReference type="ARBA" id="ARBA00022884"/>
    </source>
</evidence>
<keyword evidence="5 11" id="KW-0479">Metal-binding</keyword>
<evidence type="ECO:0000256" key="9">
    <source>
        <dbReference type="ARBA" id="ARBA00022842"/>
    </source>
</evidence>
<name>C2E651_LACJH</name>
<feature type="binding site" evidence="11">
    <location>
        <position position="168"/>
    </location>
    <ligand>
        <name>ATP</name>
        <dbReference type="ChEBI" id="CHEBI:30616"/>
    </ligand>
</feature>
<dbReference type="AlphaFoldDB" id="C2E651"/>
<dbReference type="GO" id="GO:0042245">
    <property type="term" value="P:RNA repair"/>
    <property type="evidence" value="ECO:0007669"/>
    <property type="project" value="UniProtKB-KW"/>
</dbReference>
<evidence type="ECO:0000256" key="4">
    <source>
        <dbReference type="ARBA" id="ARBA00022695"/>
    </source>
</evidence>
<feature type="binding site" evidence="11">
    <location>
        <position position="44"/>
    </location>
    <ligand>
        <name>ATP</name>
        <dbReference type="ChEBI" id="CHEBI:30616"/>
    </ligand>
</feature>
<dbReference type="InterPro" id="IPR050264">
    <property type="entry name" value="Bact_CCA-adding_enz_type3_sf"/>
</dbReference>
<feature type="domain" description="tRNA nucleotidyltransferase/poly(A) polymerase RNA and SrmB- binding" evidence="13">
    <location>
        <begin position="184"/>
        <end position="239"/>
    </location>
</feature>
<keyword evidence="9 11" id="KW-0460">Magnesium</keyword>
<dbReference type="Pfam" id="PF12627">
    <property type="entry name" value="PolyA_pol_RNAbd"/>
    <property type="match status" value="1"/>
</dbReference>
<dbReference type="GO" id="GO:0001680">
    <property type="term" value="P:tRNA 3'-terminal CCA addition"/>
    <property type="evidence" value="ECO:0007669"/>
    <property type="project" value="UniProtKB-UniRule"/>
</dbReference>
<feature type="binding site" evidence="11">
    <location>
        <position position="125"/>
    </location>
    <ligand>
        <name>CTP</name>
        <dbReference type="ChEBI" id="CHEBI:37563"/>
    </ligand>
</feature>
<dbReference type="HAMAP" id="MF_01263">
    <property type="entry name" value="CCA_bact_type3"/>
    <property type="match status" value="1"/>
</dbReference>
<evidence type="ECO:0000259" key="13">
    <source>
        <dbReference type="Pfam" id="PF12627"/>
    </source>
</evidence>
<keyword evidence="6 11" id="KW-0547">Nucleotide-binding</keyword>
<comment type="function">
    <text evidence="11">Catalyzes the addition and repair of the essential 3'-terminal CCA sequence in tRNAs without using a nucleic acid template. Adds these three nucleotides in the order of C, C, and A to the tRNA nucleotide-73, using CTP and ATP as substrates and producing inorganic pyrophosphate. tRNA 3'-terminal CCA addition is required both for tRNA processing and repair. Also involved in tRNA surveillance by mediating tandem CCA addition to generate a CCACCA at the 3' terminus of unstable tRNAs. While stable tRNAs receive only 3'-terminal CCA, unstable tRNAs are marked with CCACCA and rapidly degraded.</text>
</comment>
<evidence type="ECO:0000256" key="8">
    <source>
        <dbReference type="ARBA" id="ARBA00022840"/>
    </source>
</evidence>
<feature type="binding site" evidence="11">
    <location>
        <position position="171"/>
    </location>
    <ligand>
        <name>ATP</name>
        <dbReference type="ChEBI" id="CHEBI:30616"/>
    </ligand>
</feature>
<dbReference type="Pfam" id="PF13735">
    <property type="entry name" value="tRNA_NucTran2_2"/>
    <property type="match status" value="1"/>
</dbReference>
<protein>
    <recommendedName>
        <fullName evidence="11">CCA-adding enzyme</fullName>
        <ecNumber evidence="11">2.7.7.72</ecNumber>
    </recommendedName>
    <alternativeName>
        <fullName evidence="11">CCA tRNA nucleotidyltransferase</fullName>
    </alternativeName>
    <alternativeName>
        <fullName evidence="11">tRNA CCA-pyrophosphorylase</fullName>
    </alternativeName>
    <alternativeName>
        <fullName evidence="11">tRNA adenylyl-/cytidylyl- transferase</fullName>
    </alternativeName>
    <alternativeName>
        <fullName evidence="11">tRNA nucleotidyltransferase</fullName>
    </alternativeName>
    <alternativeName>
        <fullName evidence="11">tRNA-NT</fullName>
    </alternativeName>
</protein>
<feature type="binding site" evidence="11">
    <location>
        <position position="41"/>
    </location>
    <ligand>
        <name>CTP</name>
        <dbReference type="ChEBI" id="CHEBI:37563"/>
    </ligand>
</feature>
<evidence type="ECO:0000256" key="2">
    <source>
        <dbReference type="ARBA" id="ARBA00022679"/>
    </source>
</evidence>
<evidence type="ECO:0000256" key="3">
    <source>
        <dbReference type="ARBA" id="ARBA00022694"/>
    </source>
</evidence>
<comment type="caution">
    <text evidence="15">The sequence shown here is derived from an EMBL/GenBank/DDBJ whole genome shotgun (WGS) entry which is preliminary data.</text>
</comment>
<dbReference type="Gene3D" id="1.10.110.30">
    <property type="match status" value="1"/>
</dbReference>
<evidence type="ECO:0000256" key="5">
    <source>
        <dbReference type="ARBA" id="ARBA00022723"/>
    </source>
</evidence>
<comment type="subunit">
    <text evidence="11">Homodimer.</text>
</comment>
<evidence type="ECO:0000256" key="6">
    <source>
        <dbReference type="ARBA" id="ARBA00022741"/>
    </source>
</evidence>
<dbReference type="GO" id="GO:0000049">
    <property type="term" value="F:tRNA binding"/>
    <property type="evidence" value="ECO:0007669"/>
    <property type="project" value="UniProtKB-UniRule"/>
</dbReference>
<evidence type="ECO:0000256" key="7">
    <source>
        <dbReference type="ARBA" id="ARBA00022800"/>
    </source>
</evidence>
<comment type="catalytic activity">
    <reaction evidence="11">
        <text>a tRNA precursor + 2 CTP + ATP = a tRNA with a 3' CCA end + 3 diphosphate</text>
        <dbReference type="Rhea" id="RHEA:14433"/>
        <dbReference type="Rhea" id="RHEA-COMP:10465"/>
        <dbReference type="Rhea" id="RHEA-COMP:10468"/>
        <dbReference type="ChEBI" id="CHEBI:30616"/>
        <dbReference type="ChEBI" id="CHEBI:33019"/>
        <dbReference type="ChEBI" id="CHEBI:37563"/>
        <dbReference type="ChEBI" id="CHEBI:74896"/>
        <dbReference type="ChEBI" id="CHEBI:83071"/>
        <dbReference type="EC" id="2.7.7.72"/>
    </reaction>
</comment>
<dbReference type="NCBIfam" id="NF009814">
    <property type="entry name" value="PRK13299.1"/>
    <property type="match status" value="1"/>
</dbReference>
<dbReference type="InterPro" id="IPR043519">
    <property type="entry name" value="NT_sf"/>
</dbReference>
<dbReference type="PANTHER" id="PTHR46173">
    <property type="entry name" value="CCA TRNA NUCLEOTIDYLTRANSFERASE 1, MITOCHONDRIAL"/>
    <property type="match status" value="1"/>
</dbReference>
<feature type="binding site" evidence="11">
    <location>
        <position position="54"/>
    </location>
    <ligand>
        <name>Mg(2+)</name>
        <dbReference type="ChEBI" id="CHEBI:18420"/>
    </ligand>
</feature>
<dbReference type="SUPFAM" id="SSF81891">
    <property type="entry name" value="Poly A polymerase C-terminal region-like"/>
    <property type="match status" value="1"/>
</dbReference>
<feature type="binding site" evidence="11">
    <location>
        <position position="171"/>
    </location>
    <ligand>
        <name>CTP</name>
        <dbReference type="ChEBI" id="CHEBI:37563"/>
    </ligand>
</feature>
<dbReference type="InterPro" id="IPR023068">
    <property type="entry name" value="CCA-adding_enz_firmicutes"/>
</dbReference>
<dbReference type="HOGENOM" id="CLU_015961_3_0_9"/>
<evidence type="ECO:0000313" key="15">
    <source>
        <dbReference type="EMBL" id="EEJ59418.1"/>
    </source>
</evidence>
<evidence type="ECO:0000313" key="16">
    <source>
        <dbReference type="Proteomes" id="UP000003491"/>
    </source>
</evidence>
<keyword evidence="7 11" id="KW-0692">RNA repair</keyword>
<feature type="binding site" evidence="11">
    <location>
        <position position="177"/>
    </location>
    <ligand>
        <name>ATP</name>
        <dbReference type="ChEBI" id="CHEBI:30616"/>
    </ligand>
</feature>
<dbReference type="InterPro" id="IPR032828">
    <property type="entry name" value="PolyA_RNA-bd"/>
</dbReference>
<dbReference type="InterPro" id="IPR002646">
    <property type="entry name" value="PolA_pol_head_dom"/>
</dbReference>
<evidence type="ECO:0000259" key="12">
    <source>
        <dbReference type="Pfam" id="PF01743"/>
    </source>
</evidence>
<feature type="binding site" evidence="11">
    <location>
        <position position="44"/>
    </location>
    <ligand>
        <name>CTP</name>
        <dbReference type="ChEBI" id="CHEBI:37563"/>
    </ligand>
</feature>
<keyword evidence="3 11" id="KW-0819">tRNA processing</keyword>
<feature type="domain" description="Poly A polymerase head" evidence="12">
    <location>
        <begin position="36"/>
        <end position="156"/>
    </location>
</feature>
<comment type="cofactor">
    <cofactor evidence="1 11">
        <name>Mg(2+)</name>
        <dbReference type="ChEBI" id="CHEBI:18420"/>
    </cofactor>
</comment>
<dbReference type="Proteomes" id="UP000003491">
    <property type="component" value="Unassembled WGS sequence"/>
</dbReference>
<dbReference type="GO" id="GO:0005524">
    <property type="term" value="F:ATP binding"/>
    <property type="evidence" value="ECO:0007669"/>
    <property type="project" value="UniProtKB-UniRule"/>
</dbReference>
<feature type="binding site" evidence="11">
    <location>
        <position position="177"/>
    </location>
    <ligand>
        <name>CTP</name>
        <dbReference type="ChEBI" id="CHEBI:37563"/>
    </ligand>
</feature>
<feature type="binding site" evidence="11">
    <location>
        <position position="168"/>
    </location>
    <ligand>
        <name>CTP</name>
        <dbReference type="ChEBI" id="CHEBI:37563"/>
    </ligand>
</feature>
<organism evidence="15 16">
    <name type="scientific">Lactobacillus johnsonii ATCC 33200</name>
    <dbReference type="NCBI Taxonomy" id="525330"/>
    <lineage>
        <taxon>Bacteria</taxon>
        <taxon>Bacillati</taxon>
        <taxon>Bacillota</taxon>
        <taxon>Bacilli</taxon>
        <taxon>Lactobacillales</taxon>
        <taxon>Lactobacillaceae</taxon>
        <taxon>Lactobacillus</taxon>
    </lineage>
</organism>
<dbReference type="EC" id="2.7.7.72" evidence="11"/>
<proteinExistence type="inferred from homology"/>
<keyword evidence="4 11" id="KW-0548">Nucleotidyltransferase</keyword>
<comment type="catalytic activity">
    <reaction evidence="11">
        <text>a tRNA with a 3' CCA end + 2 CTP + ATP = a tRNA with a 3' CCACCA end + 3 diphosphate</text>
        <dbReference type="Rhea" id="RHEA:76235"/>
        <dbReference type="Rhea" id="RHEA-COMP:10468"/>
        <dbReference type="Rhea" id="RHEA-COMP:18655"/>
        <dbReference type="ChEBI" id="CHEBI:30616"/>
        <dbReference type="ChEBI" id="CHEBI:33019"/>
        <dbReference type="ChEBI" id="CHEBI:37563"/>
        <dbReference type="ChEBI" id="CHEBI:83071"/>
        <dbReference type="ChEBI" id="CHEBI:195187"/>
    </reaction>
</comment>
<dbReference type="GO" id="GO:0000287">
    <property type="term" value="F:magnesium ion binding"/>
    <property type="evidence" value="ECO:0007669"/>
    <property type="project" value="UniProtKB-UniRule"/>
</dbReference>
<feature type="binding site" evidence="11">
    <location>
        <position position="174"/>
    </location>
    <ligand>
        <name>CTP</name>
        <dbReference type="ChEBI" id="CHEBI:37563"/>
    </ligand>
</feature>
<feature type="domain" description="CCA-adding enzyme C-terminal" evidence="14">
    <location>
        <begin position="257"/>
        <end position="403"/>
    </location>
</feature>
<reference evidence="15 16" key="1">
    <citation type="submission" date="2009-01" db="EMBL/GenBank/DDBJ databases">
        <authorList>
            <person name="Qin X."/>
            <person name="Bachman B."/>
            <person name="Battles P."/>
            <person name="Bell A."/>
            <person name="Bess C."/>
            <person name="Bickham C."/>
            <person name="Chaboub L."/>
            <person name="Chen D."/>
            <person name="Coyle M."/>
            <person name="Deiros D.R."/>
            <person name="Dinh H."/>
            <person name="Forbes L."/>
            <person name="Fowler G."/>
            <person name="Francisco L."/>
            <person name="Fu Q."/>
            <person name="Gubbala S."/>
            <person name="Hale W."/>
            <person name="Han Y."/>
            <person name="Hemphill L."/>
            <person name="Highlander S.K."/>
            <person name="Hirani K."/>
            <person name="Hogues M."/>
            <person name="Jackson L."/>
            <person name="Jakkamsetti A."/>
            <person name="Javaid M."/>
            <person name="Jiang H."/>
            <person name="Korchina V."/>
            <person name="Kovar C."/>
            <person name="Lara F."/>
            <person name="Lee S."/>
            <person name="Mata R."/>
            <person name="Mathew T."/>
            <person name="Moen C."/>
            <person name="Morales K."/>
            <person name="Munidasa M."/>
            <person name="Nazareth L."/>
            <person name="Ngo R."/>
            <person name="Nguyen L."/>
            <person name="Okwuonu G."/>
            <person name="Ongeri F."/>
            <person name="Patil S."/>
            <person name="Petrosino J."/>
            <person name="Pham C."/>
            <person name="Pham P."/>
            <person name="Pu L.-L."/>
            <person name="Puazo M."/>
            <person name="Raj R."/>
            <person name="Reid J."/>
            <person name="Rouhana J."/>
            <person name="Saada N."/>
            <person name="Shang Y."/>
            <person name="Simmons D."/>
            <person name="Thornton R."/>
            <person name="Warren J."/>
            <person name="Weissenberger G."/>
            <person name="Zhang J."/>
            <person name="Zhang L."/>
            <person name="Zhou C."/>
            <person name="Zhu D."/>
            <person name="Muzny D."/>
            <person name="Worley K."/>
            <person name="Gibbs R."/>
        </authorList>
    </citation>
    <scope>NUCLEOTIDE SEQUENCE [LARGE SCALE GENOMIC DNA]</scope>
    <source>
        <strain evidence="15 16">ATCC 33200</strain>
    </source>
</reference>
<evidence type="ECO:0000256" key="1">
    <source>
        <dbReference type="ARBA" id="ARBA00001946"/>
    </source>
</evidence>
<dbReference type="InterPro" id="IPR032810">
    <property type="entry name" value="CCA-adding_enz_C"/>
</dbReference>
<dbReference type="GO" id="GO:0160016">
    <property type="term" value="F:CCACCA tRNA nucleotidyltransferase activity"/>
    <property type="evidence" value="ECO:0007669"/>
    <property type="project" value="RHEA"/>
</dbReference>
<feature type="binding site" evidence="11">
    <location>
        <position position="56"/>
    </location>
    <ligand>
        <name>Mg(2+)</name>
        <dbReference type="ChEBI" id="CHEBI:18420"/>
    </ligand>
</feature>
<dbReference type="Gene3D" id="1.10.246.80">
    <property type="match status" value="1"/>
</dbReference>
<feature type="binding site" evidence="11">
    <location>
        <position position="174"/>
    </location>
    <ligand>
        <name>ATP</name>
        <dbReference type="ChEBI" id="CHEBI:30616"/>
    </ligand>
</feature>
<dbReference type="Gene3D" id="3.30.460.10">
    <property type="entry name" value="Beta Polymerase, domain 2"/>
    <property type="match status" value="1"/>
</dbReference>
<feature type="binding site" evidence="11">
    <location>
        <position position="125"/>
    </location>
    <ligand>
        <name>ATP</name>
        <dbReference type="ChEBI" id="CHEBI:30616"/>
    </ligand>
</feature>
<evidence type="ECO:0000259" key="14">
    <source>
        <dbReference type="Pfam" id="PF13735"/>
    </source>
</evidence>
<comment type="miscellaneous">
    <text evidence="11">A single active site specifically recognizes both ATP and CTP and is responsible for their addition.</text>
</comment>
<feature type="binding site" evidence="11">
    <location>
        <position position="41"/>
    </location>
    <ligand>
        <name>ATP</name>
        <dbReference type="ChEBI" id="CHEBI:30616"/>
    </ligand>
</feature>
<dbReference type="Pfam" id="PF01743">
    <property type="entry name" value="PolyA_pol"/>
    <property type="match status" value="1"/>
</dbReference>
<dbReference type="SUPFAM" id="SSF81301">
    <property type="entry name" value="Nucleotidyltransferase"/>
    <property type="match status" value="1"/>
</dbReference>
<comment type="similarity">
    <text evidence="11">Belongs to the tRNA nucleotidyltransferase/poly(A) polymerase family. Bacterial CCA-adding enzyme type 3 subfamily.</text>
</comment>
<dbReference type="PANTHER" id="PTHR46173:SF1">
    <property type="entry name" value="CCA TRNA NUCLEOTIDYLTRANSFERASE 1, MITOCHONDRIAL"/>
    <property type="match status" value="1"/>
</dbReference>
<dbReference type="Gene3D" id="1.20.58.560">
    <property type="match status" value="1"/>
</dbReference>
<keyword evidence="10 11" id="KW-0694">RNA-binding</keyword>
<keyword evidence="2 11" id="KW-0808">Transferase</keyword>